<dbReference type="EMBL" id="CP001843">
    <property type="protein sequence ID" value="AEF86961.1"/>
    <property type="molecule type" value="Genomic_DNA"/>
</dbReference>
<gene>
    <name evidence="1" type="ordered locus">TREPR_0891</name>
</gene>
<dbReference type="RefSeq" id="WP_015709159.1">
    <property type="nucleotide sequence ID" value="NC_015578.1"/>
</dbReference>
<evidence type="ECO:0000313" key="1">
    <source>
        <dbReference type="EMBL" id="AEF86961.1"/>
    </source>
</evidence>
<proteinExistence type="predicted"/>
<dbReference type="OrthoDB" id="1073367at2"/>
<dbReference type="Proteomes" id="UP000009223">
    <property type="component" value="Chromosome"/>
</dbReference>
<accession>F5YIA0</accession>
<evidence type="ECO:0000313" key="2">
    <source>
        <dbReference type="Proteomes" id="UP000009223"/>
    </source>
</evidence>
<name>F5YIA0_TREPZ</name>
<dbReference type="AlphaFoldDB" id="F5YIA0"/>
<reference evidence="2" key="1">
    <citation type="submission" date="2009-12" db="EMBL/GenBank/DDBJ databases">
        <title>Complete sequence of Treponema primitia strain ZAS-2.</title>
        <authorList>
            <person name="Tetu S.G."/>
            <person name="Matson E."/>
            <person name="Ren Q."/>
            <person name="Seshadri R."/>
            <person name="Elbourne L."/>
            <person name="Hassan K.A."/>
            <person name="Durkin A."/>
            <person name="Radune D."/>
            <person name="Mohamoud Y."/>
            <person name="Shay R."/>
            <person name="Jin S."/>
            <person name="Zhang X."/>
            <person name="Lucey K."/>
            <person name="Ballor N.R."/>
            <person name="Ottesen E."/>
            <person name="Rosenthal R."/>
            <person name="Allen A."/>
            <person name="Leadbetter J.R."/>
            <person name="Paulsen I.T."/>
        </authorList>
    </citation>
    <scope>NUCLEOTIDE SEQUENCE [LARGE SCALE GENOMIC DNA]</scope>
    <source>
        <strain evidence="2">ATCC BAA-887 / DSM 12427 / ZAS-2</strain>
    </source>
</reference>
<organism evidence="1 2">
    <name type="scientific">Treponema primitia (strain ATCC BAA-887 / DSM 12427 / ZAS-2)</name>
    <dbReference type="NCBI Taxonomy" id="545694"/>
    <lineage>
        <taxon>Bacteria</taxon>
        <taxon>Pseudomonadati</taxon>
        <taxon>Spirochaetota</taxon>
        <taxon>Spirochaetia</taxon>
        <taxon>Spirochaetales</taxon>
        <taxon>Treponemataceae</taxon>
        <taxon>Treponema</taxon>
    </lineage>
</organism>
<protein>
    <submittedName>
        <fullName evidence="1">Uncharacterized protein</fullName>
    </submittedName>
</protein>
<keyword evidence="2" id="KW-1185">Reference proteome</keyword>
<sequence>MKYAIKTRFIFEGTFFVGAENKSQAKEYVEKHCGLVLGGDIHSSLSCEDVDWDFLVHPEKVIAGGRRVS</sequence>
<dbReference type="eggNOG" id="ENOG5033HEF">
    <property type="taxonomic scope" value="Bacteria"/>
</dbReference>
<dbReference type="HOGENOM" id="CLU_177771_0_0_12"/>
<dbReference type="KEGG" id="tpi:TREPR_0891"/>
<reference evidence="1 2" key="2">
    <citation type="journal article" date="2011" name="ISME J.">
        <title>RNA-seq reveals cooperative metabolic interactions between two termite-gut spirochete species in co-culture.</title>
        <authorList>
            <person name="Rosenthal A.Z."/>
            <person name="Matson E.G."/>
            <person name="Eldar A."/>
            <person name="Leadbetter J.R."/>
        </authorList>
    </citation>
    <scope>NUCLEOTIDE SEQUENCE [LARGE SCALE GENOMIC DNA]</scope>
    <source>
        <strain evidence="2">ATCC BAA-887 / DSM 12427 / ZAS-2</strain>
    </source>
</reference>
<dbReference type="STRING" id="545694.TREPR_0891"/>